<dbReference type="AlphaFoldDB" id="A0AAE3H0A2"/>
<dbReference type="Proteomes" id="UP001204144">
    <property type="component" value="Unassembled WGS sequence"/>
</dbReference>
<keyword evidence="2" id="KW-1185">Reference proteome</keyword>
<name>A0AAE3H0A2_9BACT</name>
<proteinExistence type="predicted"/>
<reference evidence="1 2" key="1">
    <citation type="submission" date="2018-11" db="EMBL/GenBank/DDBJ databases">
        <title>Novel bacteria species description.</title>
        <authorList>
            <person name="Han J.-H."/>
        </authorList>
    </citation>
    <scope>NUCLEOTIDE SEQUENCE [LARGE SCALE GENOMIC DNA]</scope>
    <source>
        <strain evidence="1 2">KCTC23259</strain>
    </source>
</reference>
<organism evidence="1 2">
    <name type="scientific">Lacihabitans soyangensis</name>
    <dbReference type="NCBI Taxonomy" id="869394"/>
    <lineage>
        <taxon>Bacteria</taxon>
        <taxon>Pseudomonadati</taxon>
        <taxon>Bacteroidota</taxon>
        <taxon>Cytophagia</taxon>
        <taxon>Cytophagales</taxon>
        <taxon>Leadbetterellaceae</taxon>
        <taxon>Lacihabitans</taxon>
    </lineage>
</organism>
<accession>A0AAE3H0A2</accession>
<sequence>MGYAYSGYDSEVNDFEFMSSETSQGGVLTITEAQKAQVTQSITSNGGYYTTGQVPNQSIFY</sequence>
<evidence type="ECO:0000313" key="1">
    <source>
        <dbReference type="EMBL" id="MCP9762423.1"/>
    </source>
</evidence>
<comment type="caution">
    <text evidence="1">The sequence shown here is derived from an EMBL/GenBank/DDBJ whole genome shotgun (WGS) entry which is preliminary data.</text>
</comment>
<evidence type="ECO:0000313" key="2">
    <source>
        <dbReference type="Proteomes" id="UP001204144"/>
    </source>
</evidence>
<protein>
    <submittedName>
        <fullName evidence="1">Uncharacterized protein</fullName>
    </submittedName>
</protein>
<dbReference type="EMBL" id="RJUF01000009">
    <property type="protein sequence ID" value="MCP9762423.1"/>
    <property type="molecule type" value="Genomic_DNA"/>
</dbReference>
<gene>
    <name evidence="1" type="ORF">EGI31_05615</name>
</gene>